<dbReference type="AlphaFoldDB" id="A0A8T0MH31"/>
<evidence type="ECO:0000313" key="1">
    <source>
        <dbReference type="EMBL" id="KAG2536671.1"/>
    </source>
</evidence>
<evidence type="ECO:0000313" key="2">
    <source>
        <dbReference type="Proteomes" id="UP000823388"/>
    </source>
</evidence>
<organism evidence="1 2">
    <name type="scientific">Panicum virgatum</name>
    <name type="common">Blackwell switchgrass</name>
    <dbReference type="NCBI Taxonomy" id="38727"/>
    <lineage>
        <taxon>Eukaryota</taxon>
        <taxon>Viridiplantae</taxon>
        <taxon>Streptophyta</taxon>
        <taxon>Embryophyta</taxon>
        <taxon>Tracheophyta</taxon>
        <taxon>Spermatophyta</taxon>
        <taxon>Magnoliopsida</taxon>
        <taxon>Liliopsida</taxon>
        <taxon>Poales</taxon>
        <taxon>Poaceae</taxon>
        <taxon>PACMAD clade</taxon>
        <taxon>Panicoideae</taxon>
        <taxon>Panicodae</taxon>
        <taxon>Paniceae</taxon>
        <taxon>Panicinae</taxon>
        <taxon>Panicum</taxon>
        <taxon>Panicum sect. Hiantes</taxon>
    </lineage>
</organism>
<dbReference type="EMBL" id="CM029054">
    <property type="protein sequence ID" value="KAG2536671.1"/>
    <property type="molecule type" value="Genomic_DNA"/>
</dbReference>
<dbReference type="Proteomes" id="UP000823388">
    <property type="component" value="Chromosome 9N"/>
</dbReference>
<keyword evidence="2" id="KW-1185">Reference proteome</keyword>
<reference evidence="1" key="1">
    <citation type="submission" date="2020-05" db="EMBL/GenBank/DDBJ databases">
        <title>WGS assembly of Panicum virgatum.</title>
        <authorList>
            <person name="Lovell J.T."/>
            <person name="Jenkins J."/>
            <person name="Shu S."/>
            <person name="Juenger T.E."/>
            <person name="Schmutz J."/>
        </authorList>
    </citation>
    <scope>NUCLEOTIDE SEQUENCE</scope>
    <source>
        <strain evidence="1">AP13</strain>
    </source>
</reference>
<comment type="caution">
    <text evidence="1">The sequence shown here is derived from an EMBL/GenBank/DDBJ whole genome shotgun (WGS) entry which is preliminary data.</text>
</comment>
<proteinExistence type="predicted"/>
<gene>
    <name evidence="1" type="ORF">PVAP13_9NG221473</name>
</gene>
<accession>A0A8T0MH31</accession>
<sequence length="114" mass="11779">MAAGGGGIDSHRFSREELGQGLGKMEEVVGGALCARNRRGRRWGRRTCRRHWDGGSVRGRVSGAAGGWRRGVAALGAAEQAERAPATVAAAAAAVPATRGLGDSPGEERRTMGV</sequence>
<name>A0A8T0MH31_PANVG</name>
<protein>
    <submittedName>
        <fullName evidence="1">Uncharacterized protein</fullName>
    </submittedName>
</protein>